<evidence type="ECO:0000313" key="4">
    <source>
        <dbReference type="Proteomes" id="UP000029050"/>
    </source>
</evidence>
<name>A0A087CH13_9BIFI</name>
<evidence type="ECO:0000256" key="1">
    <source>
        <dbReference type="SAM" id="MobiDB-lite"/>
    </source>
</evidence>
<reference evidence="3 4" key="1">
    <citation type="submission" date="2014-03" db="EMBL/GenBank/DDBJ databases">
        <title>Genomics of Bifidobacteria.</title>
        <authorList>
            <person name="Ventura M."/>
            <person name="Milani C."/>
            <person name="Lugli G.A."/>
        </authorList>
    </citation>
    <scope>NUCLEOTIDE SEQUENCE [LARGE SCALE GENOMIC DNA]</scope>
    <source>
        <strain evidence="3 4">LMG 21775</strain>
    </source>
</reference>
<keyword evidence="4" id="KW-1185">Reference proteome</keyword>
<evidence type="ECO:0000256" key="2">
    <source>
        <dbReference type="SAM" id="Phobius"/>
    </source>
</evidence>
<keyword evidence="2" id="KW-0812">Transmembrane</keyword>
<accession>A0A087CH13</accession>
<sequence>MNVFPDFGGLSGIDSLKDVVGALLTITLIAAVAAVVVSGVVWAFGRPATINSLHAGVPGCSSPWVSPSWLVAASPCSTGSSVSATDSDRPCLVSALRRSEGGHVSCAGGVRNTPARRHTPLPASRGRPVLDWSPS</sequence>
<dbReference type="Proteomes" id="UP000029050">
    <property type="component" value="Unassembled WGS sequence"/>
</dbReference>
<dbReference type="AlphaFoldDB" id="A0A087CH13"/>
<feature type="transmembrane region" description="Helical" evidence="2">
    <location>
        <begin position="20"/>
        <end position="44"/>
    </location>
</feature>
<proteinExistence type="predicted"/>
<protein>
    <submittedName>
        <fullName evidence="3">Uncharacterized protein</fullName>
    </submittedName>
</protein>
<dbReference type="STRING" id="218140.BPSY_1417"/>
<comment type="caution">
    <text evidence="3">The sequence shown here is derived from an EMBL/GenBank/DDBJ whole genome shotgun (WGS) entry which is preliminary data.</text>
</comment>
<dbReference type="EMBL" id="JGZI01000009">
    <property type="protein sequence ID" value="KFI82563.1"/>
    <property type="molecule type" value="Genomic_DNA"/>
</dbReference>
<dbReference type="Pfam" id="PF19607">
    <property type="entry name" value="DUF6112"/>
    <property type="match status" value="1"/>
</dbReference>
<evidence type="ECO:0000313" key="3">
    <source>
        <dbReference type="EMBL" id="KFI82563.1"/>
    </source>
</evidence>
<feature type="region of interest" description="Disordered" evidence="1">
    <location>
        <begin position="102"/>
        <end position="135"/>
    </location>
</feature>
<keyword evidence="2" id="KW-1133">Transmembrane helix</keyword>
<gene>
    <name evidence="3" type="ORF">BPSY_1417</name>
</gene>
<organism evidence="3 4">
    <name type="scientific">Bifidobacterium psychraerophilum</name>
    <dbReference type="NCBI Taxonomy" id="218140"/>
    <lineage>
        <taxon>Bacteria</taxon>
        <taxon>Bacillati</taxon>
        <taxon>Actinomycetota</taxon>
        <taxon>Actinomycetes</taxon>
        <taxon>Bifidobacteriales</taxon>
        <taxon>Bifidobacteriaceae</taxon>
        <taxon>Bifidobacterium</taxon>
    </lineage>
</organism>
<dbReference type="InterPro" id="IPR046094">
    <property type="entry name" value="DUF6112"/>
</dbReference>
<keyword evidence="2" id="KW-0472">Membrane</keyword>